<feature type="non-terminal residue" evidence="1">
    <location>
        <position position="62"/>
    </location>
</feature>
<accession>A0ACD3BD20</accession>
<name>A0ACD3BD20_9AGAR</name>
<feature type="non-terminal residue" evidence="1">
    <location>
        <position position="1"/>
    </location>
</feature>
<reference evidence="1 2" key="1">
    <citation type="journal article" date="2019" name="Nat. Ecol. Evol.">
        <title>Megaphylogeny resolves global patterns of mushroom evolution.</title>
        <authorList>
            <person name="Varga T."/>
            <person name="Krizsan K."/>
            <person name="Foldi C."/>
            <person name="Dima B."/>
            <person name="Sanchez-Garcia M."/>
            <person name="Sanchez-Ramirez S."/>
            <person name="Szollosi G.J."/>
            <person name="Szarkandi J.G."/>
            <person name="Papp V."/>
            <person name="Albert L."/>
            <person name="Andreopoulos W."/>
            <person name="Angelini C."/>
            <person name="Antonin V."/>
            <person name="Barry K.W."/>
            <person name="Bougher N.L."/>
            <person name="Buchanan P."/>
            <person name="Buyck B."/>
            <person name="Bense V."/>
            <person name="Catcheside P."/>
            <person name="Chovatia M."/>
            <person name="Cooper J."/>
            <person name="Damon W."/>
            <person name="Desjardin D."/>
            <person name="Finy P."/>
            <person name="Geml J."/>
            <person name="Haridas S."/>
            <person name="Hughes K."/>
            <person name="Justo A."/>
            <person name="Karasinski D."/>
            <person name="Kautmanova I."/>
            <person name="Kiss B."/>
            <person name="Kocsube S."/>
            <person name="Kotiranta H."/>
            <person name="LaButti K.M."/>
            <person name="Lechner B.E."/>
            <person name="Liimatainen K."/>
            <person name="Lipzen A."/>
            <person name="Lukacs Z."/>
            <person name="Mihaltcheva S."/>
            <person name="Morgado L.N."/>
            <person name="Niskanen T."/>
            <person name="Noordeloos M.E."/>
            <person name="Ohm R.A."/>
            <person name="Ortiz-Santana B."/>
            <person name="Ovrebo C."/>
            <person name="Racz N."/>
            <person name="Riley R."/>
            <person name="Savchenko A."/>
            <person name="Shiryaev A."/>
            <person name="Soop K."/>
            <person name="Spirin V."/>
            <person name="Szebenyi C."/>
            <person name="Tomsovsky M."/>
            <person name="Tulloss R.E."/>
            <person name="Uehling J."/>
            <person name="Grigoriev I.V."/>
            <person name="Vagvolgyi C."/>
            <person name="Papp T."/>
            <person name="Martin F.M."/>
            <person name="Miettinen O."/>
            <person name="Hibbett D.S."/>
            <person name="Nagy L.G."/>
        </authorList>
    </citation>
    <scope>NUCLEOTIDE SEQUENCE [LARGE SCALE GENOMIC DNA]</scope>
    <source>
        <strain evidence="1 2">NL-1719</strain>
    </source>
</reference>
<evidence type="ECO:0000313" key="1">
    <source>
        <dbReference type="EMBL" id="TFK75750.1"/>
    </source>
</evidence>
<dbReference type="Proteomes" id="UP000308600">
    <property type="component" value="Unassembled WGS sequence"/>
</dbReference>
<proteinExistence type="predicted"/>
<protein>
    <submittedName>
        <fullName evidence="1">Uncharacterized protein</fullName>
    </submittedName>
</protein>
<dbReference type="EMBL" id="ML208261">
    <property type="protein sequence ID" value="TFK75750.1"/>
    <property type="molecule type" value="Genomic_DNA"/>
</dbReference>
<organism evidence="1 2">
    <name type="scientific">Pluteus cervinus</name>
    <dbReference type="NCBI Taxonomy" id="181527"/>
    <lineage>
        <taxon>Eukaryota</taxon>
        <taxon>Fungi</taxon>
        <taxon>Dikarya</taxon>
        <taxon>Basidiomycota</taxon>
        <taxon>Agaricomycotina</taxon>
        <taxon>Agaricomycetes</taxon>
        <taxon>Agaricomycetidae</taxon>
        <taxon>Agaricales</taxon>
        <taxon>Pluteineae</taxon>
        <taxon>Pluteaceae</taxon>
        <taxon>Pluteus</taxon>
    </lineage>
</organism>
<evidence type="ECO:0000313" key="2">
    <source>
        <dbReference type="Proteomes" id="UP000308600"/>
    </source>
</evidence>
<keyword evidence="2" id="KW-1185">Reference proteome</keyword>
<sequence length="62" mass="7158">PGSSSEHLHICRWEWCRLSFTNNAELVRHVKGHVRQAKPIPRRDIKLMKRAEEGTGDSMSMS</sequence>
<gene>
    <name evidence="1" type="ORF">BDN72DRAFT_723147</name>
</gene>